<feature type="region of interest" description="Disordered" evidence="1">
    <location>
        <begin position="423"/>
        <end position="450"/>
    </location>
</feature>
<sequence>MRFRSGKLITLLITMFIISMLSGCKTSSSAALSTGTTTADAMAIIDPGYSDRDLAGTWDAETATKISLNGSSVAVSGSGATASGGTLTITAAGVYVLSGTLADGQIIVDAADSDKVQIVLNDVSITCSDSAPIYVKQADKVFLTLADDTNNTITDGAAYTLADGEDEPNAAIFSKDDLIINGTGALIVTAKYNNGIASKDDLVITGGTIKVTAFNDGLRGRDSVAIYDGAFVINAGQGDGIQSNNDEDADKGWVSIDGGTFDIAAGNDGIQAATVLQITNGTATIKTGGGSANASTDNKGNMRPGWGKWDNQTTSTATEDSTDSSDSTDSAKGIKAGTAIYVTGGKMNIDSSDDSIHSNGDFIMSAGILNISSGDDGIHADSNLVVDGGTIDISQSYEGLEGTTITVSGGKIHVTAKDDGFNAAGGSDGSALGRRPGENHFTEENSTDGSDSTFIRITDGYVVVNASGDGIDSNGSLYMDGGMVLVNGPTNNGNGPLDYNGVAEITGGTLVAAGSSGMTQNFSNSSSQNALLVAYSSVQKAGTLVSLMDESGKTILTFAPAKDYQSIVISTPELEQGKTYTLYSGGSASGNNTDGLYTDGNYTAGTKVVSVTLSGAATSISDTGVQISKMGGPGRMGGPGAPGGEPGMGGPKGERMPVDKQKDLEN</sequence>
<dbReference type="InterPro" id="IPR025584">
    <property type="entry name" value="Cthe_2159"/>
</dbReference>
<feature type="compositionally biased region" description="Basic and acidic residues" evidence="1">
    <location>
        <begin position="652"/>
        <end position="666"/>
    </location>
</feature>
<gene>
    <name evidence="2" type="ORF">Desgi_4257</name>
</gene>
<proteinExistence type="predicted"/>
<dbReference type="Pfam" id="PF14262">
    <property type="entry name" value="Cthe_2159"/>
    <property type="match status" value="1"/>
</dbReference>
<keyword evidence="3" id="KW-1185">Reference proteome</keyword>
<dbReference type="RefSeq" id="WP_006521443.1">
    <property type="nucleotide sequence ID" value="NC_021184.1"/>
</dbReference>
<evidence type="ECO:0000256" key="1">
    <source>
        <dbReference type="SAM" id="MobiDB-lite"/>
    </source>
</evidence>
<evidence type="ECO:0008006" key="4">
    <source>
        <dbReference type="Google" id="ProtNLM"/>
    </source>
</evidence>
<dbReference type="STRING" id="767817.Desgi_4257"/>
<feature type="compositionally biased region" description="Low complexity" evidence="1">
    <location>
        <begin position="313"/>
        <end position="331"/>
    </location>
</feature>
<feature type="region of interest" description="Disordered" evidence="1">
    <location>
        <begin position="624"/>
        <end position="666"/>
    </location>
</feature>
<feature type="region of interest" description="Disordered" evidence="1">
    <location>
        <begin position="286"/>
        <end position="331"/>
    </location>
</feature>
<evidence type="ECO:0000313" key="3">
    <source>
        <dbReference type="Proteomes" id="UP000013520"/>
    </source>
</evidence>
<dbReference type="PROSITE" id="PS51257">
    <property type="entry name" value="PROKAR_LIPOPROTEIN"/>
    <property type="match status" value="1"/>
</dbReference>
<dbReference type="HOGENOM" id="CLU_021406_1_1_9"/>
<organism evidence="2 3">
    <name type="scientific">Desulfoscipio gibsoniae DSM 7213</name>
    <dbReference type="NCBI Taxonomy" id="767817"/>
    <lineage>
        <taxon>Bacteria</taxon>
        <taxon>Bacillati</taxon>
        <taxon>Bacillota</taxon>
        <taxon>Clostridia</taxon>
        <taxon>Eubacteriales</taxon>
        <taxon>Desulfallaceae</taxon>
        <taxon>Desulfoscipio</taxon>
    </lineage>
</organism>
<reference evidence="2 3" key="1">
    <citation type="submission" date="2012-01" db="EMBL/GenBank/DDBJ databases">
        <title>Complete sequence of Desulfotomaculum gibsoniae DSM 7213.</title>
        <authorList>
            <consortium name="US DOE Joint Genome Institute"/>
            <person name="Lucas S."/>
            <person name="Han J."/>
            <person name="Lapidus A."/>
            <person name="Cheng J.-F."/>
            <person name="Goodwin L."/>
            <person name="Pitluck S."/>
            <person name="Peters L."/>
            <person name="Ovchinnikova G."/>
            <person name="Teshima H."/>
            <person name="Detter J.C."/>
            <person name="Han C."/>
            <person name="Tapia R."/>
            <person name="Land M."/>
            <person name="Hauser L."/>
            <person name="Kyrpides N."/>
            <person name="Ivanova N."/>
            <person name="Pagani I."/>
            <person name="Parshina S."/>
            <person name="Plugge C."/>
            <person name="Muyzer G."/>
            <person name="Kuever J."/>
            <person name="Ivanova A."/>
            <person name="Nazina T."/>
            <person name="Klenk H.-P."/>
            <person name="Brambilla E."/>
            <person name="Spring S."/>
            <person name="Stams A.F."/>
            <person name="Woyke T."/>
        </authorList>
    </citation>
    <scope>NUCLEOTIDE SEQUENCE [LARGE SCALE GENOMIC DNA]</scope>
    <source>
        <strain evidence="2 3">DSM 7213</strain>
    </source>
</reference>
<name>R4KLI3_9FIRM</name>
<dbReference type="OrthoDB" id="9812829at2"/>
<dbReference type="Proteomes" id="UP000013520">
    <property type="component" value="Chromosome"/>
</dbReference>
<accession>R4KLI3</accession>
<dbReference type="eggNOG" id="ENOG502Z8AD">
    <property type="taxonomic scope" value="Bacteria"/>
</dbReference>
<dbReference type="EMBL" id="CP003273">
    <property type="protein sequence ID" value="AGL03504.1"/>
    <property type="molecule type" value="Genomic_DNA"/>
</dbReference>
<protein>
    <recommendedName>
        <fullName evidence="4">Dockerin type 1</fullName>
    </recommendedName>
</protein>
<feature type="compositionally biased region" description="Gly residues" evidence="1">
    <location>
        <begin position="631"/>
        <end position="651"/>
    </location>
</feature>
<evidence type="ECO:0000313" key="2">
    <source>
        <dbReference type="EMBL" id="AGL03504.1"/>
    </source>
</evidence>
<dbReference type="AlphaFoldDB" id="R4KLI3"/>
<dbReference type="KEGG" id="dgi:Desgi_4257"/>